<gene>
    <name evidence="7" type="ORF">FRY74_07965</name>
</gene>
<evidence type="ECO:0000313" key="8">
    <source>
        <dbReference type="Proteomes" id="UP000321721"/>
    </source>
</evidence>
<name>A0A5C6RSV3_9FLAO</name>
<keyword evidence="4 6" id="KW-1133">Transmembrane helix</keyword>
<comment type="similarity">
    <text evidence="2">Belongs to the UPF0382 family.</text>
</comment>
<feature type="transmembrane region" description="Helical" evidence="6">
    <location>
        <begin position="42"/>
        <end position="59"/>
    </location>
</feature>
<feature type="transmembrane region" description="Helical" evidence="6">
    <location>
        <begin position="102"/>
        <end position="123"/>
    </location>
</feature>
<dbReference type="OrthoDB" id="9802121at2"/>
<evidence type="ECO:0000256" key="6">
    <source>
        <dbReference type="SAM" id="Phobius"/>
    </source>
</evidence>
<dbReference type="EMBL" id="VOOS01000003">
    <property type="protein sequence ID" value="TXB65348.1"/>
    <property type="molecule type" value="Genomic_DNA"/>
</dbReference>
<accession>A0A5C6RSV3</accession>
<protein>
    <submittedName>
        <fullName evidence="7">DUF423 domain-containing protein</fullName>
    </submittedName>
</protein>
<comment type="caution">
    <text evidence="7">The sequence shown here is derived from an EMBL/GenBank/DDBJ whole genome shotgun (WGS) entry which is preliminary data.</text>
</comment>
<comment type="subcellular location">
    <subcellularLocation>
        <location evidence="1">Membrane</location>
        <topology evidence="1">Multi-pass membrane protein</topology>
    </subcellularLocation>
</comment>
<dbReference type="RefSeq" id="WP_147100301.1">
    <property type="nucleotide sequence ID" value="NZ_VOOS01000003.1"/>
</dbReference>
<evidence type="ECO:0000256" key="3">
    <source>
        <dbReference type="ARBA" id="ARBA00022692"/>
    </source>
</evidence>
<evidence type="ECO:0000256" key="2">
    <source>
        <dbReference type="ARBA" id="ARBA00009694"/>
    </source>
</evidence>
<dbReference type="AlphaFoldDB" id="A0A5C6RSV3"/>
<keyword evidence="5 6" id="KW-0472">Membrane</keyword>
<organism evidence="7 8">
    <name type="scientific">Vicingus serpentipes</name>
    <dbReference type="NCBI Taxonomy" id="1926625"/>
    <lineage>
        <taxon>Bacteria</taxon>
        <taxon>Pseudomonadati</taxon>
        <taxon>Bacteroidota</taxon>
        <taxon>Flavobacteriia</taxon>
        <taxon>Flavobacteriales</taxon>
        <taxon>Vicingaceae</taxon>
        <taxon>Vicingus</taxon>
    </lineage>
</organism>
<reference evidence="7 8" key="1">
    <citation type="submission" date="2019-08" db="EMBL/GenBank/DDBJ databases">
        <title>Genome of Vicingus serpentipes NCIMB 15042.</title>
        <authorList>
            <person name="Bowman J.P."/>
        </authorList>
    </citation>
    <scope>NUCLEOTIDE SEQUENCE [LARGE SCALE GENOMIC DNA]</scope>
    <source>
        <strain evidence="7 8">NCIMB 15042</strain>
    </source>
</reference>
<keyword evidence="3 6" id="KW-0812">Transmembrane</keyword>
<dbReference type="PANTHER" id="PTHR43461">
    <property type="entry name" value="TRANSMEMBRANE PROTEIN 256"/>
    <property type="match status" value="1"/>
</dbReference>
<evidence type="ECO:0000313" key="7">
    <source>
        <dbReference type="EMBL" id="TXB65348.1"/>
    </source>
</evidence>
<proteinExistence type="inferred from homology"/>
<feature type="transmembrane region" description="Helical" evidence="6">
    <location>
        <begin position="71"/>
        <end position="90"/>
    </location>
</feature>
<dbReference type="GO" id="GO:0016020">
    <property type="term" value="C:membrane"/>
    <property type="evidence" value="ECO:0007669"/>
    <property type="project" value="UniProtKB-SubCell"/>
</dbReference>
<evidence type="ECO:0000256" key="1">
    <source>
        <dbReference type="ARBA" id="ARBA00004141"/>
    </source>
</evidence>
<dbReference type="Pfam" id="PF04241">
    <property type="entry name" value="DUF423"/>
    <property type="match status" value="1"/>
</dbReference>
<evidence type="ECO:0000256" key="4">
    <source>
        <dbReference type="ARBA" id="ARBA00022989"/>
    </source>
</evidence>
<dbReference type="Proteomes" id="UP000321721">
    <property type="component" value="Unassembled WGS sequence"/>
</dbReference>
<dbReference type="PANTHER" id="PTHR43461:SF1">
    <property type="entry name" value="TRANSMEMBRANE PROTEIN 256"/>
    <property type="match status" value="1"/>
</dbReference>
<evidence type="ECO:0000256" key="5">
    <source>
        <dbReference type="ARBA" id="ARBA00023136"/>
    </source>
</evidence>
<sequence>MIKNILIKAAVLGCIGIVLGAFGAHALKAVLTSEQLVSFNTGVRYQISHAIVLLFMFLLTEKYNSKQFEIASKLIFWGTILFSGSIYILTLKNILGIELLKFAGPITPIGGTLLIGGWLYLLIGAIKLEK</sequence>
<keyword evidence="8" id="KW-1185">Reference proteome</keyword>
<dbReference type="InterPro" id="IPR006696">
    <property type="entry name" value="DUF423"/>
</dbReference>